<evidence type="ECO:0000256" key="1">
    <source>
        <dbReference type="SAM" id="MobiDB-lite"/>
    </source>
</evidence>
<feature type="domain" description="FHA" evidence="2">
    <location>
        <begin position="106"/>
        <end position="159"/>
    </location>
</feature>
<feature type="region of interest" description="Disordered" evidence="1">
    <location>
        <begin position="350"/>
        <end position="376"/>
    </location>
</feature>
<feature type="compositionally biased region" description="Low complexity" evidence="1">
    <location>
        <begin position="53"/>
        <end position="64"/>
    </location>
</feature>
<dbReference type="OrthoDB" id="5348546at2759"/>
<dbReference type="InterPro" id="IPR000253">
    <property type="entry name" value="FHA_dom"/>
</dbReference>
<feature type="compositionally biased region" description="Polar residues" evidence="1">
    <location>
        <begin position="275"/>
        <end position="292"/>
    </location>
</feature>
<accession>A0A232M609</accession>
<evidence type="ECO:0000313" key="3">
    <source>
        <dbReference type="EMBL" id="OXV11782.1"/>
    </source>
</evidence>
<keyword evidence="4" id="KW-1185">Reference proteome</keyword>
<feature type="compositionally biased region" description="Low complexity" evidence="1">
    <location>
        <begin position="21"/>
        <end position="36"/>
    </location>
</feature>
<feature type="compositionally biased region" description="Low complexity" evidence="1">
    <location>
        <begin position="295"/>
        <end position="314"/>
    </location>
</feature>
<dbReference type="EMBL" id="NPHW01002294">
    <property type="protein sequence ID" value="OXV11782.1"/>
    <property type="molecule type" value="Genomic_DNA"/>
</dbReference>
<protein>
    <recommendedName>
        <fullName evidence="2">FHA domain-containing protein</fullName>
    </recommendedName>
</protein>
<name>A0A232M609_9EURO</name>
<organism evidence="3 4">
    <name type="scientific">Elaphomyces granulatus</name>
    <dbReference type="NCBI Taxonomy" id="519963"/>
    <lineage>
        <taxon>Eukaryota</taxon>
        <taxon>Fungi</taxon>
        <taxon>Dikarya</taxon>
        <taxon>Ascomycota</taxon>
        <taxon>Pezizomycotina</taxon>
        <taxon>Eurotiomycetes</taxon>
        <taxon>Eurotiomycetidae</taxon>
        <taxon>Eurotiales</taxon>
        <taxon>Elaphomycetaceae</taxon>
        <taxon>Elaphomyces</taxon>
    </lineage>
</organism>
<proteinExistence type="predicted"/>
<dbReference type="Proteomes" id="UP000243515">
    <property type="component" value="Unassembled WGS sequence"/>
</dbReference>
<sequence length="506" mass="55897">MASSPRQNPPCPRPASGIKRPASLLPAFEPLSSSPSLPRPPKRVARDSHGDMTTYPTPVPTSSTHMLSSSPHNPLSRPKPKRNSFTERVPLSTVPTVMLHDSGEPILMGRSSASCHHQLSAHKSISRVHVKATYKPADNPFDLDRIEISCVGWNGIQLHCQGKTYDLDKDSTFTSDIKDADILIDVQDSRVLVQWPRLERKDSGSFDSDQTWDEVSPRRGAPTRSVIQDSPLRERPRLASPISPSPAVRALISPSSPLLTSVIHNPVVVYEDEPSPTSEQATTNPLSTSQMTEIAPQSADGAQSSQSSEPSDLSKSIEDFSDHDEENDPIIHSFGPFGANILPRMASFHAGQSPIRPPLRPADSPPQRSVPKTGRDGREALKMVLDLSSSIENHVINQLAFSRLSSTPFSTILNNLPTDHWNKDCSTEEGLSKDEIKDILESAKCIGEVSREGKDAAGKPLENEYYYVPDLDDDSMRREAVVNDLRKPGLRSCRKQHKQYFWRKPK</sequence>
<gene>
    <name evidence="3" type="ORF">Egran_00455</name>
</gene>
<evidence type="ECO:0000313" key="4">
    <source>
        <dbReference type="Proteomes" id="UP000243515"/>
    </source>
</evidence>
<feature type="region of interest" description="Disordered" evidence="1">
    <location>
        <begin position="202"/>
        <end position="247"/>
    </location>
</feature>
<feature type="compositionally biased region" description="Pro residues" evidence="1">
    <location>
        <begin position="355"/>
        <end position="364"/>
    </location>
</feature>
<dbReference type="PROSITE" id="PS50006">
    <property type="entry name" value="FHA_DOMAIN"/>
    <property type="match status" value="1"/>
</dbReference>
<evidence type="ECO:0000259" key="2">
    <source>
        <dbReference type="PROSITE" id="PS50006"/>
    </source>
</evidence>
<feature type="region of interest" description="Disordered" evidence="1">
    <location>
        <begin position="1"/>
        <end position="89"/>
    </location>
</feature>
<comment type="caution">
    <text evidence="3">The sequence shown here is derived from an EMBL/GenBank/DDBJ whole genome shotgun (WGS) entry which is preliminary data.</text>
</comment>
<reference evidence="3 4" key="1">
    <citation type="journal article" date="2015" name="Environ. Microbiol.">
        <title>Metagenome sequence of Elaphomyces granulatus from sporocarp tissue reveals Ascomycota ectomycorrhizal fingerprints of genome expansion and a Proteobacteria-rich microbiome.</title>
        <authorList>
            <person name="Quandt C.A."/>
            <person name="Kohler A."/>
            <person name="Hesse C.N."/>
            <person name="Sharpton T.J."/>
            <person name="Martin F."/>
            <person name="Spatafora J.W."/>
        </authorList>
    </citation>
    <scope>NUCLEOTIDE SEQUENCE [LARGE SCALE GENOMIC DNA]</scope>
    <source>
        <strain evidence="3 4">OSC145934</strain>
    </source>
</reference>
<feature type="region of interest" description="Disordered" evidence="1">
    <location>
        <begin position="272"/>
        <end position="335"/>
    </location>
</feature>
<dbReference type="AlphaFoldDB" id="A0A232M609"/>